<feature type="signal peptide" evidence="2">
    <location>
        <begin position="1"/>
        <end position="31"/>
    </location>
</feature>
<organism evidence="3 4">
    <name type="scientific">Pseudomonas aeruginosa (strain UCBPP-PA14)</name>
    <dbReference type="NCBI Taxonomy" id="208963"/>
    <lineage>
        <taxon>Bacteria</taxon>
        <taxon>Pseudomonadati</taxon>
        <taxon>Pseudomonadota</taxon>
        <taxon>Gammaproteobacteria</taxon>
        <taxon>Pseudomonadales</taxon>
        <taxon>Pseudomonadaceae</taxon>
        <taxon>Pseudomonas</taxon>
    </lineage>
</organism>
<dbReference type="PANTHER" id="PTHR37944:SF1">
    <property type="entry name" value="PORIN B"/>
    <property type="match status" value="1"/>
</dbReference>
<sequence length="454" mass="50754">MYKNKKTRPAARTVGCLFALGALGLGSAAHAAEAFSPNSKWMLGDWGGKRTELLEKGYDFKLEYVGEAAANLDGGYDDDKTGRYTDQFALGVHMDLEKILGWKATEFQFTVTERNGKNLSNDRIGDPRAGHISSVQEVWGRGQTWRLTQLWLKQQYFDGALDVKFGRFGEGEDFNSFPCDFQNLAFCGSQVGNWAGSIWYNWPVSQWALRVKYNFAPDWYVQVGAYEQNPSNLETGNGFKMSGSGTKGALLPVELIWQPKVGAEQLPGEYRLGYYYSTAKADDVYDDVDGQPQGLTGNDFKSRGSKHGWWVVAQQQVTSHNGDASRGLSLFANLTVHDKATNVVDNYQQLGVVYKGPFDARPKDDIGLGIARIHVNDDVKKRQRLVNQVNGIDDYDNPLYQPLQDTEYNAELYYGVHVTDWLTVRPNLQYIKQPGGVDEVDNALVAGIKIQTVF</sequence>
<dbReference type="GO" id="GO:0016020">
    <property type="term" value="C:membrane"/>
    <property type="evidence" value="ECO:0007669"/>
    <property type="project" value="InterPro"/>
</dbReference>
<feature type="chain" id="PRO_5022282208" evidence="2">
    <location>
        <begin position="32"/>
        <end position="454"/>
    </location>
</feature>
<dbReference type="HOGENOM" id="CLU_029684_1_0_6"/>
<dbReference type="AlphaFoldDB" id="A0A0H2ZCB8"/>
<evidence type="ECO:0000313" key="3">
    <source>
        <dbReference type="EMBL" id="ABJ12411.1"/>
    </source>
</evidence>
<dbReference type="InterPro" id="IPR007049">
    <property type="entry name" value="Carb-sel_porin_OprB"/>
</dbReference>
<dbReference type="SMR" id="A0A0H2ZCB8"/>
<dbReference type="FunFam" id="2.40.160.180:FF:000004">
    <property type="entry name" value="Porin"/>
    <property type="match status" value="1"/>
</dbReference>
<dbReference type="InterPro" id="IPR052932">
    <property type="entry name" value="OprB_Porin"/>
</dbReference>
<dbReference type="KEGG" id="pau:PA14_23030"/>
<gene>
    <name evidence="3" type="primary">oprB</name>
    <name evidence="3" type="ordered locus">PA14_23030</name>
</gene>
<reference evidence="3 4" key="1">
    <citation type="journal article" date="2006" name="Genome Biol.">
        <title>Genomic analysis reveals that Pseudomonas aeruginosa virulence is combinatorial.</title>
        <authorList>
            <person name="Lee D.G."/>
            <person name="Urbach J.M."/>
            <person name="Wu G."/>
            <person name="Liberati N.T."/>
            <person name="Feinbaum R.L."/>
            <person name="Miyata S."/>
            <person name="Diggins L.T."/>
            <person name="He J."/>
            <person name="Saucier M."/>
            <person name="Deziel E."/>
            <person name="Friedman L."/>
            <person name="Li L."/>
            <person name="Grills G."/>
            <person name="Montgomery K."/>
            <person name="Kucherlapati R."/>
            <person name="Rahme L.G."/>
            <person name="Ausubel F.M."/>
        </authorList>
    </citation>
    <scope>NUCLEOTIDE SEQUENCE [LARGE SCALE GENOMIC DNA]</scope>
    <source>
        <strain evidence="3 4">UCBPP-PA14</strain>
    </source>
</reference>
<dbReference type="PANTHER" id="PTHR37944">
    <property type="entry name" value="PORIN B"/>
    <property type="match status" value="1"/>
</dbReference>
<evidence type="ECO:0000256" key="1">
    <source>
        <dbReference type="ARBA" id="ARBA00008769"/>
    </source>
</evidence>
<dbReference type="InterPro" id="IPR038673">
    <property type="entry name" value="OprB_sf"/>
</dbReference>
<keyword evidence="2" id="KW-0732">Signal</keyword>
<dbReference type="GO" id="GO:0008643">
    <property type="term" value="P:carbohydrate transport"/>
    <property type="evidence" value="ECO:0007669"/>
    <property type="project" value="InterPro"/>
</dbReference>
<comment type="similarity">
    <text evidence="1 2">Belongs to the OprB family.</text>
</comment>
<proteinExistence type="inferred from homology"/>
<evidence type="ECO:0000256" key="2">
    <source>
        <dbReference type="RuleBase" id="RU363072"/>
    </source>
</evidence>
<protein>
    <submittedName>
        <fullName evidence="3">Glucose/carbohydrate outer membrane porin OprB</fullName>
    </submittedName>
</protein>
<dbReference type="BioCyc" id="PAER208963:G1G74-1917-MONOMER"/>
<dbReference type="GO" id="GO:0015288">
    <property type="term" value="F:porin activity"/>
    <property type="evidence" value="ECO:0007669"/>
    <property type="project" value="InterPro"/>
</dbReference>
<dbReference type="Proteomes" id="UP000000653">
    <property type="component" value="Chromosome"/>
</dbReference>
<dbReference type="EMBL" id="CP000438">
    <property type="protein sequence ID" value="ABJ12411.1"/>
    <property type="molecule type" value="Genomic_DNA"/>
</dbReference>
<name>A0A0H2ZCB8_PSEAB</name>
<dbReference type="RefSeq" id="WP_003116413.1">
    <property type="nucleotide sequence ID" value="NC_008463.1"/>
</dbReference>
<accession>A0A0H2ZCB8</accession>
<evidence type="ECO:0000313" key="4">
    <source>
        <dbReference type="Proteomes" id="UP000000653"/>
    </source>
</evidence>
<dbReference type="Gene3D" id="2.40.160.180">
    <property type="entry name" value="Carbohydrate-selective porin OprB"/>
    <property type="match status" value="1"/>
</dbReference>
<dbReference type="Pfam" id="PF04966">
    <property type="entry name" value="OprB"/>
    <property type="match status" value="1"/>
</dbReference>